<organism evidence="1 2">
    <name type="scientific">Streptomyces rimosus subsp. rimosus</name>
    <dbReference type="NCBI Taxonomy" id="132474"/>
    <lineage>
        <taxon>Bacteria</taxon>
        <taxon>Bacillati</taxon>
        <taxon>Actinomycetota</taxon>
        <taxon>Actinomycetes</taxon>
        <taxon>Kitasatosporales</taxon>
        <taxon>Streptomycetaceae</taxon>
        <taxon>Streptomyces</taxon>
    </lineage>
</organism>
<protein>
    <submittedName>
        <fullName evidence="1">Uncharacterized protein</fullName>
    </submittedName>
</protein>
<evidence type="ECO:0000313" key="1">
    <source>
        <dbReference type="EMBL" id="UNZ07788.1"/>
    </source>
</evidence>
<proteinExistence type="predicted"/>
<name>A0ABY3ZBU2_STRRM</name>
<dbReference type="RefSeq" id="WP_156100331.1">
    <property type="nucleotide sequence ID" value="NZ_CP043497.1"/>
</dbReference>
<sequence length="47" mass="5209">MRLILVGQHTHINFLGCYLFNIKAGGPGQGLRLLRDPDAVEDGEDEE</sequence>
<keyword evidence="2" id="KW-1185">Reference proteome</keyword>
<evidence type="ECO:0000313" key="2">
    <source>
        <dbReference type="Proteomes" id="UP000829494"/>
    </source>
</evidence>
<accession>A0ABY3ZBU2</accession>
<dbReference type="EMBL" id="CP094298">
    <property type="protein sequence ID" value="UNZ07788.1"/>
    <property type="molecule type" value="Genomic_DNA"/>
</dbReference>
<dbReference type="GeneID" id="66853071"/>
<reference evidence="1 2" key="1">
    <citation type="submission" date="2022-03" db="EMBL/GenBank/DDBJ databases">
        <title>Complete genome of Streptomyces rimosus ssp. rimosus R7 (=ATCC 10970).</title>
        <authorList>
            <person name="Beganovic S."/>
            <person name="Ruckert C."/>
            <person name="Busche T."/>
            <person name="Kalinowski J."/>
            <person name="Wittmann C."/>
        </authorList>
    </citation>
    <scope>NUCLEOTIDE SEQUENCE [LARGE SCALE GENOMIC DNA]</scope>
    <source>
        <strain evidence="1 2">R7</strain>
    </source>
</reference>
<dbReference type="Proteomes" id="UP000829494">
    <property type="component" value="Chromosome"/>
</dbReference>
<gene>
    <name evidence="1" type="ORF">SRIMR7_37100</name>
</gene>